<dbReference type="GO" id="GO:0004518">
    <property type="term" value="F:nuclease activity"/>
    <property type="evidence" value="ECO:0007669"/>
    <property type="project" value="UniProtKB-KW"/>
</dbReference>
<evidence type="ECO:0000256" key="2">
    <source>
        <dbReference type="ARBA" id="ARBA00022722"/>
    </source>
</evidence>
<keyword evidence="3" id="KW-0479">Metal-binding</keyword>
<comment type="caution">
    <text evidence="8">The sequence shown here is derived from an EMBL/GenBank/DDBJ whole genome shotgun (WGS) entry which is preliminary data.</text>
</comment>
<proteinExistence type="inferred from homology"/>
<gene>
    <name evidence="8" type="ORF">S01H1_04390</name>
</gene>
<feature type="domain" description="PIN" evidence="7">
    <location>
        <begin position="1"/>
        <end position="121"/>
    </location>
</feature>
<dbReference type="PANTHER" id="PTHR33653">
    <property type="entry name" value="RIBONUCLEASE VAPC2"/>
    <property type="match status" value="1"/>
</dbReference>
<dbReference type="Pfam" id="PF01850">
    <property type="entry name" value="PIN"/>
    <property type="match status" value="1"/>
</dbReference>
<dbReference type="PANTHER" id="PTHR33653:SF1">
    <property type="entry name" value="RIBONUCLEASE VAPC2"/>
    <property type="match status" value="1"/>
</dbReference>
<evidence type="ECO:0000256" key="1">
    <source>
        <dbReference type="ARBA" id="ARBA00001946"/>
    </source>
</evidence>
<dbReference type="SUPFAM" id="SSF88723">
    <property type="entry name" value="PIN domain-like"/>
    <property type="match status" value="1"/>
</dbReference>
<dbReference type="InterPro" id="IPR050556">
    <property type="entry name" value="Type_II_TA_system_RNase"/>
</dbReference>
<dbReference type="GO" id="GO:0046872">
    <property type="term" value="F:metal ion binding"/>
    <property type="evidence" value="ECO:0007669"/>
    <property type="project" value="UniProtKB-KW"/>
</dbReference>
<evidence type="ECO:0000256" key="5">
    <source>
        <dbReference type="ARBA" id="ARBA00022842"/>
    </source>
</evidence>
<keyword evidence="2" id="KW-0540">Nuclease</keyword>
<organism evidence="8">
    <name type="scientific">marine sediment metagenome</name>
    <dbReference type="NCBI Taxonomy" id="412755"/>
    <lineage>
        <taxon>unclassified sequences</taxon>
        <taxon>metagenomes</taxon>
        <taxon>ecological metagenomes</taxon>
    </lineage>
</organism>
<evidence type="ECO:0000256" key="3">
    <source>
        <dbReference type="ARBA" id="ARBA00022723"/>
    </source>
</evidence>
<reference evidence="8" key="1">
    <citation type="journal article" date="2014" name="Front. Microbiol.">
        <title>High frequency of phylogenetically diverse reductive dehalogenase-homologous genes in deep subseafloor sedimentary metagenomes.</title>
        <authorList>
            <person name="Kawai M."/>
            <person name="Futagami T."/>
            <person name="Toyoda A."/>
            <person name="Takaki Y."/>
            <person name="Nishi S."/>
            <person name="Hori S."/>
            <person name="Arai W."/>
            <person name="Tsubouchi T."/>
            <person name="Morono Y."/>
            <person name="Uchiyama I."/>
            <person name="Ito T."/>
            <person name="Fujiyama A."/>
            <person name="Inagaki F."/>
            <person name="Takami H."/>
        </authorList>
    </citation>
    <scope>NUCLEOTIDE SEQUENCE</scope>
    <source>
        <strain evidence="8">Expedition CK06-06</strain>
    </source>
</reference>
<sequence>MFLDTSIIIEIFRSGKKSETFEEIYELIKDDPIFISAIQIGEIADWCLKNNINPEKRISKLKQILNVVPLSEKICLEESKIKHNIRKKGTKKFSLIDGIILSSARSINQKLLTMDKDFRKINDTIVL</sequence>
<comment type="similarity">
    <text evidence="6">Belongs to the PINc/VapC protein family.</text>
</comment>
<dbReference type="Gene3D" id="3.40.50.1010">
    <property type="entry name" value="5'-nuclease"/>
    <property type="match status" value="1"/>
</dbReference>
<dbReference type="GO" id="GO:0016787">
    <property type="term" value="F:hydrolase activity"/>
    <property type="evidence" value="ECO:0007669"/>
    <property type="project" value="UniProtKB-KW"/>
</dbReference>
<evidence type="ECO:0000256" key="4">
    <source>
        <dbReference type="ARBA" id="ARBA00022801"/>
    </source>
</evidence>
<keyword evidence="4" id="KW-0378">Hydrolase</keyword>
<evidence type="ECO:0000256" key="6">
    <source>
        <dbReference type="ARBA" id="ARBA00038093"/>
    </source>
</evidence>
<evidence type="ECO:0000313" key="8">
    <source>
        <dbReference type="EMBL" id="GAF84152.1"/>
    </source>
</evidence>
<dbReference type="InterPro" id="IPR029060">
    <property type="entry name" value="PIN-like_dom_sf"/>
</dbReference>
<protein>
    <recommendedName>
        <fullName evidence="7">PIN domain-containing protein</fullName>
    </recommendedName>
</protein>
<dbReference type="InterPro" id="IPR002716">
    <property type="entry name" value="PIN_dom"/>
</dbReference>
<dbReference type="AlphaFoldDB" id="X0T7J0"/>
<dbReference type="EMBL" id="BARS01002319">
    <property type="protein sequence ID" value="GAF84152.1"/>
    <property type="molecule type" value="Genomic_DNA"/>
</dbReference>
<accession>X0T7J0</accession>
<keyword evidence="5" id="KW-0460">Magnesium</keyword>
<name>X0T7J0_9ZZZZ</name>
<comment type="cofactor">
    <cofactor evidence="1">
        <name>Mg(2+)</name>
        <dbReference type="ChEBI" id="CHEBI:18420"/>
    </cofactor>
</comment>
<evidence type="ECO:0000259" key="7">
    <source>
        <dbReference type="Pfam" id="PF01850"/>
    </source>
</evidence>